<dbReference type="SUPFAM" id="SSF54909">
    <property type="entry name" value="Dimeric alpha+beta barrel"/>
    <property type="match status" value="1"/>
</dbReference>
<protein>
    <recommendedName>
        <fullName evidence="2">Stress-response A/B barrel domain-containing protein</fullName>
    </recommendedName>
</protein>
<keyword evidence="1" id="KW-0732">Signal</keyword>
<gene>
    <name evidence="3" type="ORF">CRYO30217_01219</name>
</gene>
<keyword evidence="4" id="KW-1185">Reference proteome</keyword>
<dbReference type="AlphaFoldDB" id="A0A916NGA1"/>
<dbReference type="SMART" id="SM00886">
    <property type="entry name" value="Dabb"/>
    <property type="match status" value="1"/>
</dbReference>
<feature type="chain" id="PRO_5037703174" description="Stress-response A/B barrel domain-containing protein" evidence="1">
    <location>
        <begin position="22"/>
        <end position="152"/>
    </location>
</feature>
<dbReference type="Gene3D" id="3.30.70.100">
    <property type="match status" value="1"/>
</dbReference>
<dbReference type="Proteomes" id="UP000683507">
    <property type="component" value="Chromosome"/>
</dbReference>
<dbReference type="KEGG" id="ptan:CRYO30217_01219"/>
<evidence type="ECO:0000259" key="2">
    <source>
        <dbReference type="PROSITE" id="PS51502"/>
    </source>
</evidence>
<sequence>MKKHFLLALISVVAFSCSSHEGDTTSETQEIKEEVVVETITETEDETGFIHTVFFWMDSTLTDEQISEFEAGMENLLNIESIYHGYYGPPAMTPREVVDNSYDYAFVVHFKSKQDQDLYQKDSLHLQFIADYKSYWTRIQIYDNLVNANSSH</sequence>
<proteinExistence type="predicted"/>
<name>A0A916NGA1_9FLAO</name>
<feature type="signal peptide" evidence="1">
    <location>
        <begin position="1"/>
        <end position="21"/>
    </location>
</feature>
<organism evidence="3 4">
    <name type="scientific">Parvicella tangerina</name>
    <dbReference type="NCBI Taxonomy" id="2829795"/>
    <lineage>
        <taxon>Bacteria</taxon>
        <taxon>Pseudomonadati</taxon>
        <taxon>Bacteroidota</taxon>
        <taxon>Flavobacteriia</taxon>
        <taxon>Flavobacteriales</taxon>
        <taxon>Parvicellaceae</taxon>
        <taxon>Parvicella</taxon>
    </lineage>
</organism>
<accession>A0A916NGA1</accession>
<evidence type="ECO:0000256" key="1">
    <source>
        <dbReference type="SAM" id="SignalP"/>
    </source>
</evidence>
<reference evidence="3" key="1">
    <citation type="submission" date="2021-04" db="EMBL/GenBank/DDBJ databases">
        <authorList>
            <person name="Rodrigo-Torres L."/>
            <person name="Arahal R. D."/>
            <person name="Lucena T."/>
        </authorList>
    </citation>
    <scope>NUCLEOTIDE SEQUENCE</scope>
    <source>
        <strain evidence="3">AS29M-1</strain>
    </source>
</reference>
<dbReference type="RefSeq" id="WP_258541430.1">
    <property type="nucleotide sequence ID" value="NZ_OU015584.1"/>
</dbReference>
<dbReference type="PROSITE" id="PS51257">
    <property type="entry name" value="PROKAR_LIPOPROTEIN"/>
    <property type="match status" value="1"/>
</dbReference>
<dbReference type="InterPro" id="IPR011008">
    <property type="entry name" value="Dimeric_a/b-barrel"/>
</dbReference>
<dbReference type="EMBL" id="OU015584">
    <property type="protein sequence ID" value="CAG5080207.1"/>
    <property type="molecule type" value="Genomic_DNA"/>
</dbReference>
<evidence type="ECO:0000313" key="4">
    <source>
        <dbReference type="Proteomes" id="UP000683507"/>
    </source>
</evidence>
<dbReference type="PROSITE" id="PS51502">
    <property type="entry name" value="S_R_A_B_BARREL"/>
    <property type="match status" value="1"/>
</dbReference>
<evidence type="ECO:0000313" key="3">
    <source>
        <dbReference type="EMBL" id="CAG5080207.1"/>
    </source>
</evidence>
<dbReference type="Pfam" id="PF07876">
    <property type="entry name" value="Dabb"/>
    <property type="match status" value="1"/>
</dbReference>
<feature type="domain" description="Stress-response A/B barrel" evidence="2">
    <location>
        <begin position="49"/>
        <end position="144"/>
    </location>
</feature>
<dbReference type="InterPro" id="IPR013097">
    <property type="entry name" value="Dabb"/>
</dbReference>